<dbReference type="EMBL" id="LR796508">
    <property type="protein sequence ID" value="CAB4148485.1"/>
    <property type="molecule type" value="Genomic_DNA"/>
</dbReference>
<sequence length="183" mass="20125">MNTKDLIQEVRDLMSKFNFTNEEVKMESATLTDGTVIKWDGSLAIGTAILVETAEGDIPAPDATHEVEGGMLVTTVDGIVTEIVEPAESQVEIEIEAKEFATVEKFDEVVASLEGKISFLTEQFAKVVSALEKQGEAFSKTVDLVEKVANLPSEAPMNVDQTKVSKKDQQFENIKRFAQQLKK</sequence>
<protein>
    <submittedName>
        <fullName evidence="1">Uncharacterized protein</fullName>
    </submittedName>
</protein>
<proteinExistence type="predicted"/>
<organism evidence="1">
    <name type="scientific">uncultured Caudovirales phage</name>
    <dbReference type="NCBI Taxonomy" id="2100421"/>
    <lineage>
        <taxon>Viruses</taxon>
        <taxon>Duplodnaviria</taxon>
        <taxon>Heunggongvirae</taxon>
        <taxon>Uroviricota</taxon>
        <taxon>Caudoviricetes</taxon>
        <taxon>Peduoviridae</taxon>
        <taxon>Maltschvirus</taxon>
        <taxon>Maltschvirus maltsch</taxon>
    </lineage>
</organism>
<gene>
    <name evidence="1" type="ORF">UFOVP528_5</name>
</gene>
<evidence type="ECO:0000313" key="1">
    <source>
        <dbReference type="EMBL" id="CAB4148485.1"/>
    </source>
</evidence>
<reference evidence="1" key="1">
    <citation type="submission" date="2020-04" db="EMBL/GenBank/DDBJ databases">
        <authorList>
            <person name="Chiriac C."/>
            <person name="Salcher M."/>
            <person name="Ghai R."/>
            <person name="Kavagutti S V."/>
        </authorList>
    </citation>
    <scope>NUCLEOTIDE SEQUENCE</scope>
</reference>
<name>A0A6J5MMZ7_9CAUD</name>
<accession>A0A6J5MMZ7</accession>